<dbReference type="PANTHER" id="PTHR30290">
    <property type="entry name" value="PERIPLASMIC BINDING COMPONENT OF ABC TRANSPORTER"/>
    <property type="match status" value="1"/>
</dbReference>
<dbReference type="AlphaFoldDB" id="A0A1M7NVI0"/>
<evidence type="ECO:0000313" key="6">
    <source>
        <dbReference type="Proteomes" id="UP000184111"/>
    </source>
</evidence>
<dbReference type="GO" id="GO:0042597">
    <property type="term" value="C:periplasmic space"/>
    <property type="evidence" value="ECO:0007669"/>
    <property type="project" value="UniProtKB-ARBA"/>
</dbReference>
<dbReference type="GO" id="GO:0015833">
    <property type="term" value="P:peptide transport"/>
    <property type="evidence" value="ECO:0007669"/>
    <property type="project" value="TreeGrafter"/>
</dbReference>
<dbReference type="Proteomes" id="UP000184111">
    <property type="component" value="Unassembled WGS sequence"/>
</dbReference>
<comment type="similarity">
    <text evidence="1">Belongs to the bacterial solute-binding protein 5 family.</text>
</comment>
<dbReference type="STRING" id="310782.SAMN05216499_1206"/>
<dbReference type="InterPro" id="IPR030678">
    <property type="entry name" value="Peptide/Ni-bd"/>
</dbReference>
<dbReference type="SUPFAM" id="SSF53850">
    <property type="entry name" value="Periplasmic binding protein-like II"/>
    <property type="match status" value="1"/>
</dbReference>
<keyword evidence="3" id="KW-0732">Signal</keyword>
<dbReference type="CDD" id="cd08492">
    <property type="entry name" value="PBP2_NikA_DppA_OppA_like_15"/>
    <property type="match status" value="1"/>
</dbReference>
<evidence type="ECO:0000259" key="4">
    <source>
        <dbReference type="Pfam" id="PF00496"/>
    </source>
</evidence>
<gene>
    <name evidence="5" type="ORF">SAMN05216499_1206</name>
</gene>
<keyword evidence="2" id="KW-0813">Transport</keyword>
<evidence type="ECO:0000256" key="2">
    <source>
        <dbReference type="ARBA" id="ARBA00022448"/>
    </source>
</evidence>
<sequence>MLGSRGGGSKQSGMVIRTVAAGLVCLTAAACTSGGSKAGGDSGTPTAGGDLKFATSVEPECLDPEVGARDVDALIDRNIFDSLVEQAKGGTFKPWLATSWTVSPDQRTYTFTLRPGVLFHDGTPLDAAAVKATLDHAVDPKARSYYAASLISAYSGATVVNATTIAIHLSRPSRPFLQALSTPYLGIQSPKSIRENGTSLCQKPVGSGPFVFDNWAKGTSVKLSRNPKYAWGPPTAAHTGPARLNSLTFSFVSEDSVRLGALTSGQADVISEVPPHDVTVVRKVDQLLTAPEPGAVYTLLLNTRYGPLTDERVRKAFQRSVDFGKLVDSVYAGQYKRSWSVLSPATPDYDKATANSWPYDPALAGSLLDQAGWTGRDAQGYRTKDGKRLTLRWPYSATMQRDQRVVFGQGIQAEAKKVGIDVQYASEDPGKLGADLNSGKNLDIFAMSFVRADPDILHFYFGSDQTVAKGGGNMFQLSDASLDGWFGTEIATSSPAAATTAVAAAQQYINQHALALPTYASSYLLGAAHKVHGITFDPTAYPLFYDVWLGK</sequence>
<dbReference type="Pfam" id="PF00496">
    <property type="entry name" value="SBP_bac_5"/>
    <property type="match status" value="1"/>
</dbReference>
<dbReference type="PIRSF" id="PIRSF002741">
    <property type="entry name" value="MppA"/>
    <property type="match status" value="1"/>
</dbReference>
<dbReference type="InterPro" id="IPR000914">
    <property type="entry name" value="SBP_5_dom"/>
</dbReference>
<dbReference type="GO" id="GO:1904680">
    <property type="term" value="F:peptide transmembrane transporter activity"/>
    <property type="evidence" value="ECO:0007669"/>
    <property type="project" value="TreeGrafter"/>
</dbReference>
<proteinExistence type="inferred from homology"/>
<dbReference type="Gene3D" id="3.10.105.10">
    <property type="entry name" value="Dipeptide-binding Protein, Domain 3"/>
    <property type="match status" value="1"/>
</dbReference>
<evidence type="ECO:0000313" key="5">
    <source>
        <dbReference type="EMBL" id="SHN07986.1"/>
    </source>
</evidence>
<accession>A0A1M7NVI0</accession>
<reference evidence="5 6" key="1">
    <citation type="submission" date="2016-11" db="EMBL/GenBank/DDBJ databases">
        <authorList>
            <person name="Jaros S."/>
            <person name="Januszkiewicz K."/>
            <person name="Wedrychowicz H."/>
        </authorList>
    </citation>
    <scope>NUCLEOTIDE SEQUENCE [LARGE SCALE GENOMIC DNA]</scope>
    <source>
        <strain evidence="5 6">CGMCC 4.2025</strain>
    </source>
</reference>
<feature type="domain" description="Solute-binding protein family 5" evidence="4">
    <location>
        <begin position="92"/>
        <end position="457"/>
    </location>
</feature>
<name>A0A1M7NVI0_9ACTN</name>
<evidence type="ECO:0000256" key="3">
    <source>
        <dbReference type="ARBA" id="ARBA00022729"/>
    </source>
</evidence>
<dbReference type="Gene3D" id="3.40.190.10">
    <property type="entry name" value="Periplasmic binding protein-like II"/>
    <property type="match status" value="1"/>
</dbReference>
<dbReference type="InterPro" id="IPR039424">
    <property type="entry name" value="SBP_5"/>
</dbReference>
<dbReference type="EMBL" id="FRBI01000020">
    <property type="protein sequence ID" value="SHN07986.1"/>
    <property type="molecule type" value="Genomic_DNA"/>
</dbReference>
<dbReference type="PROSITE" id="PS51257">
    <property type="entry name" value="PROKAR_LIPOPROTEIN"/>
    <property type="match status" value="1"/>
</dbReference>
<keyword evidence="6" id="KW-1185">Reference proteome</keyword>
<evidence type="ECO:0000256" key="1">
    <source>
        <dbReference type="ARBA" id="ARBA00005695"/>
    </source>
</evidence>
<dbReference type="PANTHER" id="PTHR30290:SF9">
    <property type="entry name" value="OLIGOPEPTIDE-BINDING PROTEIN APPA"/>
    <property type="match status" value="1"/>
</dbReference>
<protein>
    <submittedName>
        <fullName evidence="5">Peptide/nickel transport system substrate-binding protein</fullName>
    </submittedName>
</protein>
<organism evidence="5 6">
    <name type="scientific">Actinacidiphila paucisporea</name>
    <dbReference type="NCBI Taxonomy" id="310782"/>
    <lineage>
        <taxon>Bacteria</taxon>
        <taxon>Bacillati</taxon>
        <taxon>Actinomycetota</taxon>
        <taxon>Actinomycetes</taxon>
        <taxon>Kitasatosporales</taxon>
        <taxon>Streptomycetaceae</taxon>
        <taxon>Actinacidiphila</taxon>
    </lineage>
</organism>
<dbReference type="GO" id="GO:0043190">
    <property type="term" value="C:ATP-binding cassette (ABC) transporter complex"/>
    <property type="evidence" value="ECO:0007669"/>
    <property type="project" value="InterPro"/>
</dbReference>